<dbReference type="Proteomes" id="UP000663870">
    <property type="component" value="Unassembled WGS sequence"/>
</dbReference>
<gene>
    <name evidence="4" type="ORF">JBS370_LOCUS24551</name>
    <name evidence="3" type="ORF">JXQ802_LOCUS39089</name>
    <name evidence="2" type="ORF">PYM288_LOCUS24965</name>
    <name evidence="1" type="ORF">ZHD862_LOCUS22778</name>
</gene>
<evidence type="ECO:0000313" key="3">
    <source>
        <dbReference type="EMBL" id="CAF1477154.1"/>
    </source>
</evidence>
<evidence type="ECO:0000313" key="5">
    <source>
        <dbReference type="Proteomes" id="UP000663836"/>
    </source>
</evidence>
<organism evidence="4 5">
    <name type="scientific">Rotaria sordida</name>
    <dbReference type="NCBI Taxonomy" id="392033"/>
    <lineage>
        <taxon>Eukaryota</taxon>
        <taxon>Metazoa</taxon>
        <taxon>Spiralia</taxon>
        <taxon>Gnathifera</taxon>
        <taxon>Rotifera</taxon>
        <taxon>Eurotatoria</taxon>
        <taxon>Bdelloidea</taxon>
        <taxon>Philodinida</taxon>
        <taxon>Philodinidae</taxon>
        <taxon>Rotaria</taxon>
    </lineage>
</organism>
<evidence type="ECO:0000313" key="4">
    <source>
        <dbReference type="EMBL" id="CAF3969492.1"/>
    </source>
</evidence>
<reference evidence="4" key="1">
    <citation type="submission" date="2021-02" db="EMBL/GenBank/DDBJ databases">
        <authorList>
            <person name="Nowell W R."/>
        </authorList>
    </citation>
    <scope>NUCLEOTIDE SEQUENCE</scope>
</reference>
<dbReference type="Proteomes" id="UP000663836">
    <property type="component" value="Unassembled WGS sequence"/>
</dbReference>
<dbReference type="Proteomes" id="UP000663864">
    <property type="component" value="Unassembled WGS sequence"/>
</dbReference>
<keyword evidence="6" id="KW-1185">Reference proteome</keyword>
<dbReference type="PANTHER" id="PTHR21301:SF12">
    <property type="match status" value="1"/>
</dbReference>
<dbReference type="Proteomes" id="UP000663854">
    <property type="component" value="Unassembled WGS sequence"/>
</dbReference>
<sequence>MDSTTAATTSKLTAIPITLDKIRNKVEELEKLILKYLQHCTQHIATSTQWNIHLILKPKIKLWSTKYKNLLAATKRVEYDLLPKFIEKVDLSLKIDESIISQDKVQATYNQMRQITKEFRTQAMHYIRKTSRGRDKQTTRKINCPDFYSIAERGILAPAIINEAQIQLTEEKHELLKLGPRFIYNDPKTASRRRITELATLKGKIEARFFEKKVSLGRPVEQFIAELDILFQKLYDTPANHRKLRNISNQNNTQNITYDNLVSIIEPSQSQDINSCIITKKKKDYRRLIKRKLDDYRKKSEEYMDKTKAYKCLDTEDPLPDLIRLELAHLYYLPKAHKPGTPLRPIISDLKHSIIKISKFLDELLRPLFDKMASKTTVTSGFELVKQLQEWSKNNMCQETLFCTIDVADLYTMVPQTEGVL</sequence>
<name>A0A819LXX1_9BILA</name>
<evidence type="ECO:0000313" key="2">
    <source>
        <dbReference type="EMBL" id="CAF1202661.1"/>
    </source>
</evidence>
<evidence type="ECO:0000313" key="1">
    <source>
        <dbReference type="EMBL" id="CAF1199821.1"/>
    </source>
</evidence>
<dbReference type="EMBL" id="CAJOBD010003859">
    <property type="protein sequence ID" value="CAF3969492.1"/>
    <property type="molecule type" value="Genomic_DNA"/>
</dbReference>
<comment type="caution">
    <text evidence="4">The sequence shown here is derived from an EMBL/GenBank/DDBJ whole genome shotgun (WGS) entry which is preliminary data.</text>
</comment>
<dbReference type="PANTHER" id="PTHR21301">
    <property type="entry name" value="REVERSE TRANSCRIPTASE"/>
    <property type="match status" value="1"/>
</dbReference>
<dbReference type="EMBL" id="CAJNOH010001310">
    <property type="protein sequence ID" value="CAF1202661.1"/>
    <property type="molecule type" value="Genomic_DNA"/>
</dbReference>
<dbReference type="EMBL" id="CAJNOT010001441">
    <property type="protein sequence ID" value="CAF1199821.1"/>
    <property type="molecule type" value="Genomic_DNA"/>
</dbReference>
<evidence type="ECO:0000313" key="6">
    <source>
        <dbReference type="Proteomes" id="UP000663870"/>
    </source>
</evidence>
<evidence type="ECO:0008006" key="7">
    <source>
        <dbReference type="Google" id="ProtNLM"/>
    </source>
</evidence>
<accession>A0A819LXX1</accession>
<dbReference type="AlphaFoldDB" id="A0A819LXX1"/>
<proteinExistence type="predicted"/>
<dbReference type="EMBL" id="CAJNOL010002222">
    <property type="protein sequence ID" value="CAF1477154.1"/>
    <property type="molecule type" value="Genomic_DNA"/>
</dbReference>
<protein>
    <recommendedName>
        <fullName evidence="7">Reverse transcriptase domain-containing protein</fullName>
    </recommendedName>
</protein>